<evidence type="ECO:0000256" key="2">
    <source>
        <dbReference type="SAM" id="MobiDB-lite"/>
    </source>
</evidence>
<keyword evidence="1" id="KW-0175">Coiled coil</keyword>
<feature type="transmembrane region" description="Helical" evidence="3">
    <location>
        <begin position="80"/>
        <end position="98"/>
    </location>
</feature>
<feature type="compositionally biased region" description="Polar residues" evidence="2">
    <location>
        <begin position="16"/>
        <end position="25"/>
    </location>
</feature>
<evidence type="ECO:0000313" key="4">
    <source>
        <dbReference type="EMBL" id="CAB4148094.1"/>
    </source>
</evidence>
<sequence>MTDSSLASKIRAVNQFATDMQTPGTDPTDHLAPGSPPSLHQLQRERDFAIDAANRLANRLHQAELANAALRADRKDLHAAVVRVLVTLGICAAISILWH</sequence>
<reference evidence="4" key="1">
    <citation type="submission" date="2020-04" db="EMBL/GenBank/DDBJ databases">
        <authorList>
            <person name="Chiriac C."/>
            <person name="Salcher M."/>
            <person name="Ghai R."/>
            <person name="Kavagutti S V."/>
        </authorList>
    </citation>
    <scope>NUCLEOTIDE SEQUENCE</scope>
</reference>
<evidence type="ECO:0008006" key="5">
    <source>
        <dbReference type="Google" id="ProtNLM"/>
    </source>
</evidence>
<keyword evidence="3" id="KW-0472">Membrane</keyword>
<evidence type="ECO:0000256" key="3">
    <source>
        <dbReference type="SAM" id="Phobius"/>
    </source>
</evidence>
<protein>
    <recommendedName>
        <fullName evidence="5">Transmembrane protein</fullName>
    </recommendedName>
</protein>
<gene>
    <name evidence="4" type="ORF">UFOVP431_107</name>
</gene>
<evidence type="ECO:0000256" key="1">
    <source>
        <dbReference type="SAM" id="Coils"/>
    </source>
</evidence>
<proteinExistence type="predicted"/>
<name>A0A6J5MMR6_9CAUD</name>
<keyword evidence="3" id="KW-1133">Transmembrane helix</keyword>
<accession>A0A6J5MMR6</accession>
<feature type="coiled-coil region" evidence="1">
    <location>
        <begin position="39"/>
        <end position="73"/>
    </location>
</feature>
<feature type="region of interest" description="Disordered" evidence="2">
    <location>
        <begin position="16"/>
        <end position="39"/>
    </location>
</feature>
<organism evidence="4">
    <name type="scientific">uncultured Caudovirales phage</name>
    <dbReference type="NCBI Taxonomy" id="2100421"/>
    <lineage>
        <taxon>Viruses</taxon>
        <taxon>Duplodnaviria</taxon>
        <taxon>Heunggongvirae</taxon>
        <taxon>Uroviricota</taxon>
        <taxon>Caudoviricetes</taxon>
        <taxon>Peduoviridae</taxon>
        <taxon>Maltschvirus</taxon>
        <taxon>Maltschvirus maltsch</taxon>
    </lineage>
</organism>
<dbReference type="EMBL" id="LR796483">
    <property type="protein sequence ID" value="CAB4148094.1"/>
    <property type="molecule type" value="Genomic_DNA"/>
</dbReference>
<keyword evidence="3" id="KW-0812">Transmembrane</keyword>